<name>A0A8D8TVR7_9HEMI</name>
<organism evidence="2">
    <name type="scientific">Cacopsylla melanoneura</name>
    <dbReference type="NCBI Taxonomy" id="428564"/>
    <lineage>
        <taxon>Eukaryota</taxon>
        <taxon>Metazoa</taxon>
        <taxon>Ecdysozoa</taxon>
        <taxon>Arthropoda</taxon>
        <taxon>Hexapoda</taxon>
        <taxon>Insecta</taxon>
        <taxon>Pterygota</taxon>
        <taxon>Neoptera</taxon>
        <taxon>Paraneoptera</taxon>
        <taxon>Hemiptera</taxon>
        <taxon>Sternorrhyncha</taxon>
        <taxon>Psylloidea</taxon>
        <taxon>Psyllidae</taxon>
        <taxon>Psyllinae</taxon>
        <taxon>Cacopsylla</taxon>
    </lineage>
</organism>
<evidence type="ECO:0000256" key="1">
    <source>
        <dbReference type="SAM" id="MobiDB-lite"/>
    </source>
</evidence>
<reference evidence="2" key="1">
    <citation type="submission" date="2021-05" db="EMBL/GenBank/DDBJ databases">
        <authorList>
            <person name="Alioto T."/>
            <person name="Alioto T."/>
            <person name="Gomez Garrido J."/>
        </authorList>
    </citation>
    <scope>NUCLEOTIDE SEQUENCE</scope>
</reference>
<sequence length="125" mass="15171">MFNQGDLTIGWTMTPFWSTVKLNFKLSYNLDIFFSFSFFKTVKYNFKAKKKIIPYKLKIYASHNFYNTSSFVKLICSRKMIQKLRPTKRERGEIRVKRVREIRKNSPKKRERARKITDCKNRHFA</sequence>
<proteinExistence type="predicted"/>
<dbReference type="AlphaFoldDB" id="A0A8D8TVR7"/>
<accession>A0A8D8TVR7</accession>
<feature type="compositionally biased region" description="Basic and acidic residues" evidence="1">
    <location>
        <begin position="114"/>
        <end position="125"/>
    </location>
</feature>
<dbReference type="EMBL" id="HBUF01311501">
    <property type="protein sequence ID" value="CAG6693255.1"/>
    <property type="molecule type" value="Transcribed_RNA"/>
</dbReference>
<feature type="compositionally biased region" description="Basic residues" evidence="1">
    <location>
        <begin position="101"/>
        <end position="113"/>
    </location>
</feature>
<evidence type="ECO:0000313" key="2">
    <source>
        <dbReference type="EMBL" id="CAG6693255.1"/>
    </source>
</evidence>
<protein>
    <submittedName>
        <fullName evidence="2">Uncharacterized protein</fullName>
    </submittedName>
</protein>
<feature type="region of interest" description="Disordered" evidence="1">
    <location>
        <begin position="101"/>
        <end position="125"/>
    </location>
</feature>